<evidence type="ECO:0000313" key="2">
    <source>
        <dbReference type="EMBL" id="MDT2402127.1"/>
    </source>
</evidence>
<evidence type="ECO:0000259" key="1">
    <source>
        <dbReference type="PROSITE" id="PS51186"/>
    </source>
</evidence>
<evidence type="ECO:0000313" key="3">
    <source>
        <dbReference type="Proteomes" id="UP001260773"/>
    </source>
</evidence>
<dbReference type="PROSITE" id="PS51186">
    <property type="entry name" value="GNAT"/>
    <property type="match status" value="1"/>
</dbReference>
<name>A0A2N8PUG0_ENTAV</name>
<feature type="domain" description="N-acetyltransferase" evidence="1">
    <location>
        <begin position="4"/>
        <end position="194"/>
    </location>
</feature>
<sequence length="204" mass="23630">MDTIEIKQISINDLEQARKFAEQGMHLDWYVNNSLELFLYSKYVLYLELSKSTVALGAYLGERLVGFLFARFKNEEPAIESIKHKLFLKLGSGLINLSGHKDNSDAYDQANKEMLQAFSKKNYEGELTFFAVDPELKGKRIGTLLLEKLVSLKRGKTIYLYTDSGSTYQFYLHRGFEIFSQKEVNMTVNKKEIKLTCFLMYKQL</sequence>
<proteinExistence type="predicted"/>
<dbReference type="EMBL" id="JARPWH010000017">
    <property type="protein sequence ID" value="MDT2402127.1"/>
    <property type="molecule type" value="Genomic_DNA"/>
</dbReference>
<reference evidence="2" key="1">
    <citation type="submission" date="2023-03" db="EMBL/GenBank/DDBJ databases">
        <authorList>
            <person name="Shen W."/>
            <person name="Cai J."/>
        </authorList>
    </citation>
    <scope>NUCLEOTIDE SEQUENCE</scope>
    <source>
        <strain evidence="2">P33-2</strain>
    </source>
</reference>
<dbReference type="InterPro" id="IPR000182">
    <property type="entry name" value="GNAT_dom"/>
</dbReference>
<dbReference type="RefSeq" id="WP_016178074.1">
    <property type="nucleotide sequence ID" value="NZ_CAAKOH010000142.1"/>
</dbReference>
<dbReference type="Pfam" id="PF13508">
    <property type="entry name" value="Acetyltransf_7"/>
    <property type="match status" value="1"/>
</dbReference>
<dbReference type="Gene3D" id="3.40.630.30">
    <property type="match status" value="1"/>
</dbReference>
<comment type="caution">
    <text evidence="2">The sequence shown here is derived from an EMBL/GenBank/DDBJ whole genome shotgun (WGS) entry which is preliminary data.</text>
</comment>
<dbReference type="SUPFAM" id="SSF55729">
    <property type="entry name" value="Acyl-CoA N-acyltransferases (Nat)"/>
    <property type="match status" value="1"/>
</dbReference>
<accession>A0A2N8PUG0</accession>
<organism evidence="2 3">
    <name type="scientific">Enterococcus avium</name>
    <name type="common">Streptococcus avium</name>
    <dbReference type="NCBI Taxonomy" id="33945"/>
    <lineage>
        <taxon>Bacteria</taxon>
        <taxon>Bacillati</taxon>
        <taxon>Bacillota</taxon>
        <taxon>Bacilli</taxon>
        <taxon>Lactobacillales</taxon>
        <taxon>Enterococcaceae</taxon>
        <taxon>Enterococcus</taxon>
    </lineage>
</organism>
<dbReference type="AlphaFoldDB" id="A0A2N8PUG0"/>
<dbReference type="GO" id="GO:0016747">
    <property type="term" value="F:acyltransferase activity, transferring groups other than amino-acyl groups"/>
    <property type="evidence" value="ECO:0007669"/>
    <property type="project" value="InterPro"/>
</dbReference>
<dbReference type="InterPro" id="IPR016181">
    <property type="entry name" value="Acyl_CoA_acyltransferase"/>
</dbReference>
<protein>
    <submittedName>
        <fullName evidence="2">GNAT family N-acetyltransferase</fullName>
    </submittedName>
</protein>
<dbReference type="CDD" id="cd04301">
    <property type="entry name" value="NAT_SF"/>
    <property type="match status" value="1"/>
</dbReference>
<dbReference type="Proteomes" id="UP001260773">
    <property type="component" value="Unassembled WGS sequence"/>
</dbReference>
<gene>
    <name evidence="2" type="ORF">P7D43_07075</name>
</gene>